<dbReference type="PANTHER" id="PTHR43784:SF2">
    <property type="entry name" value="GDSL-LIKE LIPASE_ACYLHYDROLASE, PUTATIVE (AFU_ORTHOLOGUE AFUA_2G00820)-RELATED"/>
    <property type="match status" value="1"/>
</dbReference>
<dbReference type="InterPro" id="IPR013830">
    <property type="entry name" value="SGNH_hydro"/>
</dbReference>
<proteinExistence type="predicted"/>
<gene>
    <name evidence="2" type="ORF">FHX41_5614</name>
</gene>
<evidence type="ECO:0000313" key="2">
    <source>
        <dbReference type="EMBL" id="TQM71836.1"/>
    </source>
</evidence>
<dbReference type="Pfam" id="PF13472">
    <property type="entry name" value="Lipase_GDSL_2"/>
    <property type="match status" value="1"/>
</dbReference>
<protein>
    <submittedName>
        <fullName evidence="2">Lysophospholipase L1-like esterase</fullName>
    </submittedName>
</protein>
<evidence type="ECO:0000313" key="3">
    <source>
        <dbReference type="Proteomes" id="UP000316706"/>
    </source>
</evidence>
<comment type="caution">
    <text evidence="2">The sequence shown here is derived from an EMBL/GenBank/DDBJ whole genome shotgun (WGS) entry which is preliminary data.</text>
</comment>
<dbReference type="InterPro" id="IPR036514">
    <property type="entry name" value="SGNH_hydro_sf"/>
</dbReference>
<organism evidence="2 3">
    <name type="scientific">Actinomadura hallensis</name>
    <dbReference type="NCBI Taxonomy" id="337895"/>
    <lineage>
        <taxon>Bacteria</taxon>
        <taxon>Bacillati</taxon>
        <taxon>Actinomycetota</taxon>
        <taxon>Actinomycetes</taxon>
        <taxon>Streptosporangiales</taxon>
        <taxon>Thermomonosporaceae</taxon>
        <taxon>Actinomadura</taxon>
    </lineage>
</organism>
<feature type="domain" description="SGNH hydrolase-type esterase" evidence="1">
    <location>
        <begin position="91"/>
        <end position="284"/>
    </location>
</feature>
<sequence>MVRRLLPRSMSWTWRSRAPQVHELRGGGTAVRGRAAAGVASHPGSRATSHLLAGNHVEDVEMRGSTTTGHWYFLSAVETWAKPSAAAAVMLGDSLTGGRGSTTNKNDRWPDRLLDRLQCHPATSDIAIVNQAAGGNRVLNDGLGPNVLARLDRDVLAQSGVKWLVVFGGVNDIGTAEATPAAQKETADRLIAAYEQIIVRAHAQGIRVYGGTLTPFGGNDMYDDENGHREGARQTVNRWIRTSRRFDGVIDLDRAARDPADPRRLHPAYDTGDGLHLNPAGYKALADVVPASLFQHKPLPPTFGFN</sequence>
<dbReference type="SUPFAM" id="SSF52266">
    <property type="entry name" value="SGNH hydrolase"/>
    <property type="match status" value="1"/>
</dbReference>
<dbReference type="AlphaFoldDB" id="A0A543IMM2"/>
<name>A0A543IMM2_9ACTN</name>
<dbReference type="CDD" id="cd01830">
    <property type="entry name" value="XynE_like"/>
    <property type="match status" value="1"/>
</dbReference>
<dbReference type="InterPro" id="IPR053140">
    <property type="entry name" value="GDSL_Rv0518-like"/>
</dbReference>
<evidence type="ECO:0000259" key="1">
    <source>
        <dbReference type="Pfam" id="PF13472"/>
    </source>
</evidence>
<reference evidence="2 3" key="1">
    <citation type="submission" date="2019-06" db="EMBL/GenBank/DDBJ databases">
        <title>Sequencing the genomes of 1000 actinobacteria strains.</title>
        <authorList>
            <person name="Klenk H.-P."/>
        </authorList>
    </citation>
    <scope>NUCLEOTIDE SEQUENCE [LARGE SCALE GENOMIC DNA]</scope>
    <source>
        <strain evidence="2 3">DSM 45043</strain>
    </source>
</reference>
<dbReference type="PANTHER" id="PTHR43784">
    <property type="entry name" value="GDSL-LIKE LIPASE/ACYLHYDROLASE, PUTATIVE (AFU_ORTHOLOGUE AFUA_2G00820)-RELATED"/>
    <property type="match status" value="1"/>
</dbReference>
<keyword evidence="3" id="KW-1185">Reference proteome</keyword>
<dbReference type="EMBL" id="VFPO01000001">
    <property type="protein sequence ID" value="TQM71836.1"/>
    <property type="molecule type" value="Genomic_DNA"/>
</dbReference>
<dbReference type="Gene3D" id="3.40.50.1110">
    <property type="entry name" value="SGNH hydrolase"/>
    <property type="match status" value="1"/>
</dbReference>
<dbReference type="Proteomes" id="UP000316706">
    <property type="component" value="Unassembled WGS sequence"/>
</dbReference>
<accession>A0A543IMM2</accession>